<proteinExistence type="predicted"/>
<organism evidence="1 2">
    <name type="scientific">Caerostris extrusa</name>
    <name type="common">Bark spider</name>
    <name type="synonym">Caerostris bankana</name>
    <dbReference type="NCBI Taxonomy" id="172846"/>
    <lineage>
        <taxon>Eukaryota</taxon>
        <taxon>Metazoa</taxon>
        <taxon>Ecdysozoa</taxon>
        <taxon>Arthropoda</taxon>
        <taxon>Chelicerata</taxon>
        <taxon>Arachnida</taxon>
        <taxon>Araneae</taxon>
        <taxon>Araneomorphae</taxon>
        <taxon>Entelegynae</taxon>
        <taxon>Araneoidea</taxon>
        <taxon>Araneidae</taxon>
        <taxon>Caerostris</taxon>
    </lineage>
</organism>
<keyword evidence="2" id="KW-1185">Reference proteome</keyword>
<reference evidence="1 2" key="1">
    <citation type="submission" date="2021-06" db="EMBL/GenBank/DDBJ databases">
        <title>Caerostris extrusa draft genome.</title>
        <authorList>
            <person name="Kono N."/>
            <person name="Arakawa K."/>
        </authorList>
    </citation>
    <scope>NUCLEOTIDE SEQUENCE [LARGE SCALE GENOMIC DNA]</scope>
</reference>
<comment type="caution">
    <text evidence="1">The sequence shown here is derived from an EMBL/GenBank/DDBJ whole genome shotgun (WGS) entry which is preliminary data.</text>
</comment>
<evidence type="ECO:0000313" key="2">
    <source>
        <dbReference type="Proteomes" id="UP001054945"/>
    </source>
</evidence>
<dbReference type="EMBL" id="BPLR01019302">
    <property type="protein sequence ID" value="GIZ05372.1"/>
    <property type="molecule type" value="Genomic_DNA"/>
</dbReference>
<protein>
    <submittedName>
        <fullName evidence="1">Uncharacterized protein</fullName>
    </submittedName>
</protein>
<sequence length="107" mass="11875">MNLGNLCPFDPNEDDREIKCGGIDGFLPQHQKTAPHLHRVQNRVKTIKHCLMVNTGTPRQAPPDDACNARTAMPPWLANAGGQLVVRTTALLNHSNSFFTVHYAFNN</sequence>
<gene>
    <name evidence="1" type="ORF">CEXT_267201</name>
</gene>
<evidence type="ECO:0000313" key="1">
    <source>
        <dbReference type="EMBL" id="GIZ05372.1"/>
    </source>
</evidence>
<dbReference type="Proteomes" id="UP001054945">
    <property type="component" value="Unassembled WGS sequence"/>
</dbReference>
<name>A0AAV4YD89_CAEEX</name>
<accession>A0AAV4YD89</accession>
<dbReference type="AlphaFoldDB" id="A0AAV4YD89"/>